<accession>A0AAJ0BVK2</accession>
<dbReference type="EMBL" id="MU839024">
    <property type="protein sequence ID" value="KAK1763837.1"/>
    <property type="molecule type" value="Genomic_DNA"/>
</dbReference>
<dbReference type="RefSeq" id="XP_060280050.1">
    <property type="nucleotide sequence ID" value="XM_060428880.1"/>
</dbReference>
<name>A0AAJ0BVK2_9PEZI</name>
<dbReference type="Pfam" id="PF03427">
    <property type="entry name" value="CBM_19"/>
    <property type="match status" value="1"/>
</dbReference>
<evidence type="ECO:0000313" key="4">
    <source>
        <dbReference type="Proteomes" id="UP001244011"/>
    </source>
</evidence>
<evidence type="ECO:0000259" key="2">
    <source>
        <dbReference type="Pfam" id="PF03427"/>
    </source>
</evidence>
<dbReference type="GO" id="GO:0006032">
    <property type="term" value="P:chitin catabolic process"/>
    <property type="evidence" value="ECO:0007669"/>
    <property type="project" value="InterPro"/>
</dbReference>
<dbReference type="GO" id="GO:0008061">
    <property type="term" value="F:chitin binding"/>
    <property type="evidence" value="ECO:0007669"/>
    <property type="project" value="InterPro"/>
</dbReference>
<evidence type="ECO:0000313" key="3">
    <source>
        <dbReference type="EMBL" id="KAK1763837.1"/>
    </source>
</evidence>
<keyword evidence="4" id="KW-1185">Reference proteome</keyword>
<gene>
    <name evidence="3" type="ORF">QBC33DRAFT_548719</name>
</gene>
<protein>
    <recommendedName>
        <fullName evidence="2">Carbohydrate-binding module family 19 domain-containing protein</fullName>
    </recommendedName>
</protein>
<dbReference type="GeneID" id="85312067"/>
<dbReference type="AlphaFoldDB" id="A0AAJ0BVK2"/>
<proteinExistence type="predicted"/>
<dbReference type="Proteomes" id="UP001244011">
    <property type="component" value="Unassembled WGS sequence"/>
</dbReference>
<evidence type="ECO:0000256" key="1">
    <source>
        <dbReference type="SAM" id="SignalP"/>
    </source>
</evidence>
<feature type="chain" id="PRO_5042604509" description="Carbohydrate-binding module family 19 domain-containing protein" evidence="1">
    <location>
        <begin position="19"/>
        <end position="66"/>
    </location>
</feature>
<dbReference type="InterPro" id="IPR005089">
    <property type="entry name" value="CBM19"/>
</dbReference>
<keyword evidence="1" id="KW-0732">Signal</keyword>
<reference evidence="3" key="1">
    <citation type="submission" date="2023-06" db="EMBL/GenBank/DDBJ databases">
        <title>Genome-scale phylogeny and comparative genomics of the fungal order Sordariales.</title>
        <authorList>
            <consortium name="Lawrence Berkeley National Laboratory"/>
            <person name="Hensen N."/>
            <person name="Bonometti L."/>
            <person name="Westerberg I."/>
            <person name="Brannstrom I.O."/>
            <person name="Guillou S."/>
            <person name="Cros-Aarteil S."/>
            <person name="Calhoun S."/>
            <person name="Haridas S."/>
            <person name="Kuo A."/>
            <person name="Mondo S."/>
            <person name="Pangilinan J."/>
            <person name="Riley R."/>
            <person name="Labutti K."/>
            <person name="Andreopoulos B."/>
            <person name="Lipzen A."/>
            <person name="Chen C."/>
            <person name="Yanf M."/>
            <person name="Daum C."/>
            <person name="Ng V."/>
            <person name="Clum A."/>
            <person name="Steindorff A."/>
            <person name="Ohm R."/>
            <person name="Martin F."/>
            <person name="Silar P."/>
            <person name="Natvig D."/>
            <person name="Lalanne C."/>
            <person name="Gautier V."/>
            <person name="Ament-Velasquez S.L."/>
            <person name="Kruys A."/>
            <person name="Hutchinson M.I."/>
            <person name="Powell A.J."/>
            <person name="Barry K."/>
            <person name="Miller A.N."/>
            <person name="Grigoriev I.V."/>
            <person name="Debuchy R."/>
            <person name="Gladieux P."/>
            <person name="Thoren M.H."/>
            <person name="Johannesson H."/>
        </authorList>
    </citation>
    <scope>NUCLEOTIDE SEQUENCE</scope>
    <source>
        <strain evidence="3">8032-3</strain>
    </source>
</reference>
<feature type="signal peptide" evidence="1">
    <location>
        <begin position="1"/>
        <end position="18"/>
    </location>
</feature>
<comment type="caution">
    <text evidence="3">The sequence shown here is derived from an EMBL/GenBank/DDBJ whole genome shotgun (WGS) entry which is preliminary data.</text>
</comment>
<feature type="domain" description="Carbohydrate-binding module family 19" evidence="2">
    <location>
        <begin position="4"/>
        <end position="58"/>
    </location>
</feature>
<sequence length="66" mass="6901">MRFSIATLGAALLSVIAAAQNCTPGEYRCRSTIYPVLCDATGNWVILQACPDGTQCIEEGGGVYCG</sequence>
<organism evidence="3 4">
    <name type="scientific">Phialemonium atrogriseum</name>
    <dbReference type="NCBI Taxonomy" id="1093897"/>
    <lineage>
        <taxon>Eukaryota</taxon>
        <taxon>Fungi</taxon>
        <taxon>Dikarya</taxon>
        <taxon>Ascomycota</taxon>
        <taxon>Pezizomycotina</taxon>
        <taxon>Sordariomycetes</taxon>
        <taxon>Sordariomycetidae</taxon>
        <taxon>Cephalothecales</taxon>
        <taxon>Cephalothecaceae</taxon>
        <taxon>Phialemonium</taxon>
    </lineage>
</organism>